<gene>
    <name evidence="3" type="primary">ccdc160.L</name>
</gene>
<accession>A0A1L8F7Y2</accession>
<evidence type="ECO:0000256" key="1">
    <source>
        <dbReference type="SAM" id="Coils"/>
    </source>
</evidence>
<dbReference type="CTD" id="108698486"/>
<name>A0A1L8F7Y2_XENLA</name>
<protein>
    <submittedName>
        <fullName evidence="3">Coiled-coil domain-containing protein 160 homolog</fullName>
    </submittedName>
</protein>
<dbReference type="Proteomes" id="UP000186698">
    <property type="component" value="Chromosome 8L"/>
</dbReference>
<dbReference type="STRING" id="8355.A0A1L8F7Y2"/>
<reference evidence="3" key="1">
    <citation type="submission" date="2025-08" db="UniProtKB">
        <authorList>
            <consortium name="RefSeq"/>
        </authorList>
    </citation>
    <scope>IDENTIFICATION</scope>
    <source>
        <strain evidence="3">J_2021</strain>
        <tissue evidence="3">Erythrocytes</tissue>
    </source>
</reference>
<dbReference type="PANTHER" id="PTHR48251">
    <property type="entry name" value="COILED-COIL DOMAIN-CONTAINING PROTEIN 160"/>
    <property type="match status" value="1"/>
</dbReference>
<dbReference type="KEGG" id="xla:108698486"/>
<dbReference type="OMA" id="STWTTKE"/>
<dbReference type="GeneID" id="108698486"/>
<dbReference type="PANTHER" id="PTHR48251:SF1">
    <property type="entry name" value="COILED-COIL DOMAIN-CONTAINING PROTEIN 160"/>
    <property type="match status" value="1"/>
</dbReference>
<organism evidence="2 3">
    <name type="scientific">Xenopus laevis</name>
    <name type="common">African clawed frog</name>
    <dbReference type="NCBI Taxonomy" id="8355"/>
    <lineage>
        <taxon>Eukaryota</taxon>
        <taxon>Metazoa</taxon>
        <taxon>Chordata</taxon>
        <taxon>Craniata</taxon>
        <taxon>Vertebrata</taxon>
        <taxon>Euteleostomi</taxon>
        <taxon>Amphibia</taxon>
        <taxon>Batrachia</taxon>
        <taxon>Anura</taxon>
        <taxon>Pipoidea</taxon>
        <taxon>Pipidae</taxon>
        <taxon>Xenopodinae</taxon>
        <taxon>Xenopus</taxon>
        <taxon>Xenopus</taxon>
    </lineage>
</organism>
<keyword evidence="2" id="KW-1185">Reference proteome</keyword>
<dbReference type="AlphaFoldDB" id="A0A1L8F7Y2"/>
<dbReference type="PaxDb" id="8355-A0A1L8F7Y2"/>
<proteinExistence type="predicted"/>
<evidence type="ECO:0000313" key="3">
    <source>
        <dbReference type="RefSeq" id="XP_041428735.1"/>
    </source>
</evidence>
<dbReference type="OrthoDB" id="5985715at2759"/>
<feature type="coiled-coil region" evidence="1">
    <location>
        <begin position="136"/>
        <end position="280"/>
    </location>
</feature>
<sequence length="302" mass="35421">MEDNKHWIENLFPPHFTVQDFFSQSFEPTQLISEKIAKEKAKTVEKIYHNAAERCLEAKEWKRREELSRMVFDYDPNIPDDKKGRGPPAKDLQDNVTCSITGHVKDQCIWTENELGMLRYEMQQRHSEGGKLKNQLDACKLELSEVKAKHRKAEQELGAVKEALTLSKTHSRNKSILLKQLENNKLQKDSEIQYLKKDLHEKSVKINNLNKNLSIAREEIQDLKLKKKDFEQELKTVKQQQEVKEASLIENLKQNYNLEKNKLLREIETLKEEKRKKEKTDSLNLASLDLGKISLHNQNYQS</sequence>
<evidence type="ECO:0000313" key="2">
    <source>
        <dbReference type="Proteomes" id="UP000186698"/>
    </source>
</evidence>
<keyword evidence="1" id="KW-0175">Coiled coil</keyword>
<dbReference type="RefSeq" id="XP_041428735.1">
    <property type="nucleotide sequence ID" value="XM_041572801.1"/>
</dbReference>